<dbReference type="HAMAP" id="MF_01006">
    <property type="entry name" value="Undec_diphosphatase"/>
    <property type="match status" value="1"/>
</dbReference>
<dbReference type="GO" id="GO:0071555">
    <property type="term" value="P:cell wall organization"/>
    <property type="evidence" value="ECO:0007669"/>
    <property type="project" value="UniProtKB-KW"/>
</dbReference>
<dbReference type="EC" id="3.6.1.27" evidence="3 14"/>
<organism evidence="15 16">
    <name type="scientific">Neoasaia chiangmaiensis</name>
    <dbReference type="NCBI Taxonomy" id="320497"/>
    <lineage>
        <taxon>Bacteria</taxon>
        <taxon>Pseudomonadati</taxon>
        <taxon>Pseudomonadota</taxon>
        <taxon>Alphaproteobacteria</taxon>
        <taxon>Acetobacterales</taxon>
        <taxon>Acetobacteraceae</taxon>
        <taxon>Neoasaia</taxon>
    </lineage>
</organism>
<protein>
    <recommendedName>
        <fullName evidence="4 14">Undecaprenyl-diphosphatase</fullName>
        <ecNumber evidence="3 14">3.6.1.27</ecNumber>
    </recommendedName>
    <alternativeName>
        <fullName evidence="12 14">Bacitracin resistance protein</fullName>
    </alternativeName>
    <alternativeName>
        <fullName evidence="11 14">Undecaprenyl pyrophosphate phosphatase</fullName>
    </alternativeName>
</protein>
<keyword evidence="14" id="KW-0961">Cell wall biogenesis/degradation</keyword>
<evidence type="ECO:0000313" key="15">
    <source>
        <dbReference type="EMBL" id="AQS87036.1"/>
    </source>
</evidence>
<evidence type="ECO:0000256" key="11">
    <source>
        <dbReference type="ARBA" id="ARBA00032707"/>
    </source>
</evidence>
<feature type="transmembrane region" description="Helical" evidence="14">
    <location>
        <begin position="90"/>
        <end position="108"/>
    </location>
</feature>
<reference evidence="15 16" key="1">
    <citation type="submission" date="2016-03" db="EMBL/GenBank/DDBJ databases">
        <title>Acetic acid bacteria sequencing.</title>
        <authorList>
            <person name="Brandt J."/>
            <person name="Jakob F."/>
            <person name="Vogel R.F."/>
        </authorList>
    </citation>
    <scope>NUCLEOTIDE SEQUENCE [LARGE SCALE GENOMIC DNA]</scope>
    <source>
        <strain evidence="15 16">NBRC 101099</strain>
    </source>
</reference>
<keyword evidence="10 14" id="KW-0046">Antibiotic resistance</keyword>
<comment type="function">
    <text evidence="14">Catalyzes the dephosphorylation of undecaprenyl diphosphate (UPP). Confers resistance to bacitracin.</text>
</comment>
<dbReference type="STRING" id="320497.A0U93_02745"/>
<name>A0A1U9KMM1_9PROT</name>
<keyword evidence="14" id="KW-0573">Peptidoglycan synthesis</keyword>
<comment type="subcellular location">
    <subcellularLocation>
        <location evidence="1 14">Cell membrane</location>
        <topology evidence="1 14">Multi-pass membrane protein</topology>
    </subcellularLocation>
</comment>
<feature type="transmembrane region" description="Helical" evidence="14">
    <location>
        <begin position="51"/>
        <end position="69"/>
    </location>
</feature>
<dbReference type="PANTHER" id="PTHR30622">
    <property type="entry name" value="UNDECAPRENYL-DIPHOSPHATASE"/>
    <property type="match status" value="1"/>
</dbReference>
<evidence type="ECO:0000313" key="16">
    <source>
        <dbReference type="Proteomes" id="UP000188604"/>
    </source>
</evidence>
<evidence type="ECO:0000256" key="1">
    <source>
        <dbReference type="ARBA" id="ARBA00004651"/>
    </source>
</evidence>
<dbReference type="EMBL" id="CP014691">
    <property type="protein sequence ID" value="AQS87036.1"/>
    <property type="molecule type" value="Genomic_DNA"/>
</dbReference>
<dbReference type="KEGG" id="nch:A0U93_02745"/>
<comment type="catalytic activity">
    <reaction evidence="13 14">
        <text>di-trans,octa-cis-undecaprenyl diphosphate + H2O = di-trans,octa-cis-undecaprenyl phosphate + phosphate + H(+)</text>
        <dbReference type="Rhea" id="RHEA:28094"/>
        <dbReference type="ChEBI" id="CHEBI:15377"/>
        <dbReference type="ChEBI" id="CHEBI:15378"/>
        <dbReference type="ChEBI" id="CHEBI:43474"/>
        <dbReference type="ChEBI" id="CHEBI:58405"/>
        <dbReference type="ChEBI" id="CHEBI:60392"/>
        <dbReference type="EC" id="3.6.1.27"/>
    </reaction>
</comment>
<feature type="transmembrane region" description="Helical" evidence="14">
    <location>
        <begin position="258"/>
        <end position="280"/>
    </location>
</feature>
<proteinExistence type="inferred from homology"/>
<evidence type="ECO:0000256" key="5">
    <source>
        <dbReference type="ARBA" id="ARBA00022475"/>
    </source>
</evidence>
<evidence type="ECO:0000256" key="4">
    <source>
        <dbReference type="ARBA" id="ARBA00021581"/>
    </source>
</evidence>
<evidence type="ECO:0000256" key="3">
    <source>
        <dbReference type="ARBA" id="ARBA00012374"/>
    </source>
</evidence>
<keyword evidence="7 14" id="KW-0378">Hydrolase</keyword>
<comment type="miscellaneous">
    <text evidence="14">Bacitracin is thought to be involved in the inhibition of peptidoglycan synthesis by sequestering undecaprenyl diphosphate, thereby reducing the pool of lipid carrier available.</text>
</comment>
<keyword evidence="9 14" id="KW-0472">Membrane</keyword>
<keyword evidence="16" id="KW-1185">Reference proteome</keyword>
<evidence type="ECO:0000256" key="7">
    <source>
        <dbReference type="ARBA" id="ARBA00022801"/>
    </source>
</evidence>
<dbReference type="GO" id="GO:0005886">
    <property type="term" value="C:plasma membrane"/>
    <property type="evidence" value="ECO:0007669"/>
    <property type="project" value="UniProtKB-SubCell"/>
</dbReference>
<dbReference type="InterPro" id="IPR003824">
    <property type="entry name" value="UppP"/>
</dbReference>
<dbReference type="GO" id="GO:0009252">
    <property type="term" value="P:peptidoglycan biosynthetic process"/>
    <property type="evidence" value="ECO:0007669"/>
    <property type="project" value="UniProtKB-KW"/>
</dbReference>
<evidence type="ECO:0000256" key="14">
    <source>
        <dbReference type="HAMAP-Rule" id="MF_01006"/>
    </source>
</evidence>
<evidence type="ECO:0000256" key="10">
    <source>
        <dbReference type="ARBA" id="ARBA00023251"/>
    </source>
</evidence>
<keyword evidence="8 14" id="KW-1133">Transmembrane helix</keyword>
<sequence length="281" mass="30631">MTPIQALILAIIQGVTELFPVSSLGHAVLVPALLHWRLNESDPLFLPFLTMLHFGTFIALLLVFAKDWIAIFGGATGRYGRFRQEQSVRILLLLIVATVPLVVVGAALEHPLRALFGSPIFVAFFLILNGSLLIVTEWLRSHKGRQRQRSIADMSIRDAVIIGIWQCLAFLPGISRSGVTMNGGLLRGLDHETSARFSFLLAQPAVLAATVHEAFQLRHVAVPHAVIVQSAIAAVVAGVTALISTLLLLRYFHNHDRWALSPFAIYCVAAGVVSLVSLTIL</sequence>
<keyword evidence="6 14" id="KW-0812">Transmembrane</keyword>
<evidence type="ECO:0000256" key="13">
    <source>
        <dbReference type="ARBA" id="ARBA00047594"/>
    </source>
</evidence>
<accession>A0A1U9KMM1</accession>
<evidence type="ECO:0000256" key="12">
    <source>
        <dbReference type="ARBA" id="ARBA00032932"/>
    </source>
</evidence>
<dbReference type="Pfam" id="PF02673">
    <property type="entry name" value="BacA"/>
    <property type="match status" value="1"/>
</dbReference>
<keyword evidence="14" id="KW-0133">Cell shape</keyword>
<dbReference type="Proteomes" id="UP000188604">
    <property type="component" value="Chromosome"/>
</dbReference>
<evidence type="ECO:0000256" key="9">
    <source>
        <dbReference type="ARBA" id="ARBA00023136"/>
    </source>
</evidence>
<evidence type="ECO:0000256" key="8">
    <source>
        <dbReference type="ARBA" id="ARBA00022989"/>
    </source>
</evidence>
<dbReference type="AlphaFoldDB" id="A0A1U9KMM1"/>
<feature type="transmembrane region" description="Helical" evidence="14">
    <location>
        <begin position="114"/>
        <end position="135"/>
    </location>
</feature>
<dbReference type="GO" id="GO:0046677">
    <property type="term" value="P:response to antibiotic"/>
    <property type="evidence" value="ECO:0007669"/>
    <property type="project" value="UniProtKB-UniRule"/>
</dbReference>
<evidence type="ECO:0000256" key="6">
    <source>
        <dbReference type="ARBA" id="ARBA00022692"/>
    </source>
</evidence>
<dbReference type="RefSeq" id="WP_077806005.1">
    <property type="nucleotide sequence ID" value="NZ_BJXS01000004.1"/>
</dbReference>
<dbReference type="OrthoDB" id="9808289at2"/>
<keyword evidence="5 14" id="KW-1003">Cell membrane</keyword>
<comment type="similarity">
    <text evidence="2 14">Belongs to the UppP family.</text>
</comment>
<dbReference type="PANTHER" id="PTHR30622:SF2">
    <property type="entry name" value="UNDECAPRENYL-DIPHOSPHATASE"/>
    <property type="match status" value="1"/>
</dbReference>
<gene>
    <name evidence="14" type="primary">uppP</name>
    <name evidence="15" type="ORF">A0U93_02745</name>
</gene>
<evidence type="ECO:0000256" key="2">
    <source>
        <dbReference type="ARBA" id="ARBA00010621"/>
    </source>
</evidence>
<dbReference type="NCBIfam" id="NF001397">
    <property type="entry name" value="PRK00281.3-4"/>
    <property type="match status" value="1"/>
</dbReference>
<dbReference type="GO" id="GO:0050380">
    <property type="term" value="F:undecaprenyl-diphosphatase activity"/>
    <property type="evidence" value="ECO:0007669"/>
    <property type="project" value="UniProtKB-UniRule"/>
</dbReference>
<dbReference type="GO" id="GO:0008360">
    <property type="term" value="P:regulation of cell shape"/>
    <property type="evidence" value="ECO:0007669"/>
    <property type="project" value="UniProtKB-KW"/>
</dbReference>
<feature type="transmembrane region" description="Helical" evidence="14">
    <location>
        <begin position="227"/>
        <end position="252"/>
    </location>
</feature>